<dbReference type="GO" id="GO:0005737">
    <property type="term" value="C:cytoplasm"/>
    <property type="evidence" value="ECO:0007669"/>
    <property type="project" value="UniProtKB-SubCell"/>
</dbReference>
<keyword evidence="6" id="KW-0521">NADP</keyword>
<comment type="subcellular location">
    <subcellularLocation>
        <location evidence="1">Cytoplasm</location>
    </subcellularLocation>
</comment>
<evidence type="ECO:0000256" key="6">
    <source>
        <dbReference type="ARBA" id="ARBA00022857"/>
    </source>
</evidence>
<dbReference type="InterPro" id="IPR005983">
    <property type="entry name" value="K_chnl_volt-dep_bsu_KCNAB"/>
</dbReference>
<evidence type="ECO:0000313" key="11">
    <source>
        <dbReference type="EMBL" id="KAK2606319.1"/>
    </source>
</evidence>
<keyword evidence="8" id="KW-0560">Oxidoreductase</keyword>
<evidence type="ECO:0000256" key="1">
    <source>
        <dbReference type="ARBA" id="ARBA00004496"/>
    </source>
</evidence>
<dbReference type="InterPro" id="IPR005399">
    <property type="entry name" value="K_chnl_volt-dep_bsu_KCNAB-rel"/>
</dbReference>
<dbReference type="GO" id="GO:0005249">
    <property type="term" value="F:voltage-gated potassium channel activity"/>
    <property type="evidence" value="ECO:0007669"/>
    <property type="project" value="InterPro"/>
</dbReference>
<evidence type="ECO:0000313" key="12">
    <source>
        <dbReference type="Proteomes" id="UP001251528"/>
    </source>
</evidence>
<accession>A0AAJ0G0Q7</accession>
<evidence type="ECO:0000256" key="5">
    <source>
        <dbReference type="ARBA" id="ARBA00022538"/>
    </source>
</evidence>
<dbReference type="NCBIfam" id="TIGR01293">
    <property type="entry name" value="Kv_beta"/>
    <property type="match status" value="1"/>
</dbReference>
<name>A0AAJ0G0Q7_9HYPO</name>
<dbReference type="PANTHER" id="PTHR43150:SF6">
    <property type="entry name" value="VIC POTASSIUM ION CHANNEL, BETA SUBUNIT (EUROFUNG)"/>
    <property type="match status" value="1"/>
</dbReference>
<comment type="caution">
    <text evidence="11">The sequence shown here is derived from an EMBL/GenBank/DDBJ whole genome shotgun (WGS) entry which is preliminary data.</text>
</comment>
<keyword evidence="12" id="KW-1185">Reference proteome</keyword>
<keyword evidence="5" id="KW-0633">Potassium transport</keyword>
<evidence type="ECO:0000256" key="3">
    <source>
        <dbReference type="ARBA" id="ARBA00022448"/>
    </source>
</evidence>
<evidence type="ECO:0000256" key="8">
    <source>
        <dbReference type="ARBA" id="ARBA00023002"/>
    </source>
</evidence>
<keyword evidence="4" id="KW-0963">Cytoplasm</keyword>
<keyword evidence="9" id="KW-0406">Ion transport</keyword>
<dbReference type="PANTHER" id="PTHR43150">
    <property type="entry name" value="HYPERKINETIC, ISOFORM M"/>
    <property type="match status" value="1"/>
</dbReference>
<evidence type="ECO:0000259" key="10">
    <source>
        <dbReference type="Pfam" id="PF00248"/>
    </source>
</evidence>
<dbReference type="SUPFAM" id="SSF51430">
    <property type="entry name" value="NAD(P)-linked oxidoreductase"/>
    <property type="match status" value="1"/>
</dbReference>
<reference evidence="11" key="1">
    <citation type="submission" date="2023-06" db="EMBL/GenBank/DDBJ databases">
        <title>Conoideocrella luteorostrata (Hypocreales: Clavicipitaceae), a potential biocontrol fungus for elongate hemlock scale in United States Christmas tree production areas.</title>
        <authorList>
            <person name="Barrett H."/>
            <person name="Lovett B."/>
            <person name="Macias A.M."/>
            <person name="Stajich J.E."/>
            <person name="Kasson M.T."/>
        </authorList>
    </citation>
    <scope>NUCLEOTIDE SEQUENCE</scope>
    <source>
        <strain evidence="11">ARSEF 14590</strain>
    </source>
</reference>
<evidence type="ECO:0000256" key="7">
    <source>
        <dbReference type="ARBA" id="ARBA00022958"/>
    </source>
</evidence>
<keyword evidence="3" id="KW-0813">Transport</keyword>
<dbReference type="InterPro" id="IPR036812">
    <property type="entry name" value="NAD(P)_OxRdtase_dom_sf"/>
</dbReference>
<feature type="domain" description="NADP-dependent oxidoreductase" evidence="10">
    <location>
        <begin position="25"/>
        <end position="339"/>
    </location>
</feature>
<dbReference type="InterPro" id="IPR023210">
    <property type="entry name" value="NADP_OxRdtase_dom"/>
</dbReference>
<organism evidence="11 12">
    <name type="scientific">Conoideocrella luteorostrata</name>
    <dbReference type="NCBI Taxonomy" id="1105319"/>
    <lineage>
        <taxon>Eukaryota</taxon>
        <taxon>Fungi</taxon>
        <taxon>Dikarya</taxon>
        <taxon>Ascomycota</taxon>
        <taxon>Pezizomycotina</taxon>
        <taxon>Sordariomycetes</taxon>
        <taxon>Hypocreomycetidae</taxon>
        <taxon>Hypocreales</taxon>
        <taxon>Clavicipitaceae</taxon>
        <taxon>Conoideocrella</taxon>
    </lineage>
</organism>
<protein>
    <submittedName>
        <fullName evidence="11">Voltage-gated potassium channel subunit beta-2</fullName>
    </submittedName>
</protein>
<keyword evidence="7" id="KW-0630">Potassium</keyword>
<dbReference type="GO" id="GO:0016491">
    <property type="term" value="F:oxidoreductase activity"/>
    <property type="evidence" value="ECO:0007669"/>
    <property type="project" value="UniProtKB-KW"/>
</dbReference>
<dbReference type="PRINTS" id="PR01577">
    <property type="entry name" value="KCNABCHANNEL"/>
</dbReference>
<evidence type="ECO:0000256" key="4">
    <source>
        <dbReference type="ARBA" id="ARBA00022490"/>
    </source>
</evidence>
<dbReference type="AlphaFoldDB" id="A0AAJ0G0Q7"/>
<dbReference type="Gene3D" id="3.20.20.100">
    <property type="entry name" value="NADP-dependent oxidoreductase domain"/>
    <property type="match status" value="1"/>
</dbReference>
<comment type="similarity">
    <text evidence="2">Belongs to the shaker potassium channel beta subunit family.</text>
</comment>
<evidence type="ECO:0000256" key="2">
    <source>
        <dbReference type="ARBA" id="ARBA00006515"/>
    </source>
</evidence>
<gene>
    <name evidence="11" type="primary">KCNAB2</name>
    <name evidence="11" type="ORF">QQS21_003250</name>
</gene>
<evidence type="ECO:0000256" key="9">
    <source>
        <dbReference type="ARBA" id="ARBA00023065"/>
    </source>
</evidence>
<dbReference type="Proteomes" id="UP001251528">
    <property type="component" value="Unassembled WGS sequence"/>
</dbReference>
<proteinExistence type="inferred from homology"/>
<dbReference type="EMBL" id="JASWJB010000042">
    <property type="protein sequence ID" value="KAK2606319.1"/>
    <property type="molecule type" value="Genomic_DNA"/>
</dbReference>
<keyword evidence="11" id="KW-0407">Ion channel</keyword>
<dbReference type="Pfam" id="PF00248">
    <property type="entry name" value="Aldo_ket_red"/>
    <property type="match status" value="1"/>
</dbReference>
<sequence>MAWSEPRDTGMLYRRLGRSGLHVSAIGLGGWMTYGGYAQDEQTFACMKKAYDLGVNFFDTAENYTAGESEKVMGRAIKHFGWKRSDLVITTKINWGAVNGEILVNNHGLSRKHIIEGLEASLERLQLKYVDVVYAHRPDRLTPMEETVRAFNYVIEQGMAFYWGTSEWSADEIAEAVGIARDLRMIGPIVEQPQYNILTREKVEGQFQRLYERCGLGLTTFSPIKMGVLSGKYNDVVDGKPPPDSRFGTSKDSFADLMRSRMDSDEWKDGLDQVRRLKPIADKLGVTQSQLAVAWCLKNPNVSSVITGASRPEQLDENVAALKILDKLTPEVMDEIDAVTKNKVALDPPRQG</sequence>